<protein>
    <submittedName>
        <fullName evidence="1">Uncharacterized protein</fullName>
    </submittedName>
</protein>
<organism evidence="1 2">
    <name type="scientific">Croceibacterium xixiisoli</name>
    <dbReference type="NCBI Taxonomy" id="1476466"/>
    <lineage>
        <taxon>Bacteria</taxon>
        <taxon>Pseudomonadati</taxon>
        <taxon>Pseudomonadota</taxon>
        <taxon>Alphaproteobacteria</taxon>
        <taxon>Sphingomonadales</taxon>
        <taxon>Erythrobacteraceae</taxon>
        <taxon>Croceibacterium</taxon>
    </lineage>
</organism>
<accession>A0A6I4TUN8</accession>
<comment type="caution">
    <text evidence="1">The sequence shown here is derived from an EMBL/GenBank/DDBJ whole genome shotgun (WGS) entry which is preliminary data.</text>
</comment>
<sequence>MTIHQQSVGGRTIAYVGENLAEARRIARLVAEERDTIEQNVASTFNPILSAVSSFVDTEANNVNGAYLNRIGAAVPLANMRYAKAEIPIGATKVRISTRFEGSLAELQLISWYSDAGGVAYLSGLDGAPNTDYFAAVFDVPPGARSIGVNGRVALAIKIEVAEIAADLNDRVLANEASVGAIQSSLAGWIDSVAPTTENSYLNRYGVAVASAGLRFAKASIPAGVQKVRITTNFRGTLDLVQLITWYGDAAGTAFMGRVDGTSGADYLAAEFDIPLGAEVIGVDGHNTRAIKIEFLEVAQEVAPRLIDLEQLTAALPVIQGAVSSYADSGAAVVADAYLNRAGAVVAAATFRYAKAAIPAGASKVRISTRFEGSLAALQLISWYSDAGATAYLGRVDGAPNTTYANTIFDIPPGAQALGVDGKNSAPIRIEFLEVVDNLAEIVSNLSGTGLPTKLTIVGDSMSATGTAGFGDELGAELGLTTYQQGIGGKRSNAVSALFGGIPLTVTVTGASIPTAGEAAITPAAPLDDLNSRGGTDCVMLVMAAGYLCELRYYTAGGTYALRPVEHPRTAIPVVNPLTIMPLTGWVIGTNPAACVSMRTMFSDAIAVIRVGVNDQGYTLRPYAQTTIANIMTLHDNLQRYTDKILVVGPCNGAVDLTAAEGGITAGGAPSTLTPEQSEIKLANIDSQRSGLSRLCPAYFDALAFHAGNGGGETKSANGRSFVVLTQTAASPKLSDGRHETVAAQQELAAGVHAYLKSIGWVK</sequence>
<dbReference type="RefSeq" id="WP_161390529.1">
    <property type="nucleotide sequence ID" value="NZ_JBHSCP010000001.1"/>
</dbReference>
<gene>
    <name evidence="1" type="ORF">GRI97_08060</name>
</gene>
<name>A0A6I4TUN8_9SPHN</name>
<evidence type="ECO:0000313" key="2">
    <source>
        <dbReference type="Proteomes" id="UP000469430"/>
    </source>
</evidence>
<keyword evidence="2" id="KW-1185">Reference proteome</keyword>
<reference evidence="1 2" key="1">
    <citation type="submission" date="2019-12" db="EMBL/GenBank/DDBJ databases">
        <title>Genomic-based taxomic classification of the family Erythrobacteraceae.</title>
        <authorList>
            <person name="Xu L."/>
        </authorList>
    </citation>
    <scope>NUCLEOTIDE SEQUENCE [LARGE SCALE GENOMIC DNA]</scope>
    <source>
        <strain evidence="1 2">S36</strain>
    </source>
</reference>
<proteinExistence type="predicted"/>
<dbReference type="EMBL" id="WTYJ01000001">
    <property type="protein sequence ID" value="MXO98940.1"/>
    <property type="molecule type" value="Genomic_DNA"/>
</dbReference>
<dbReference type="Proteomes" id="UP000469430">
    <property type="component" value="Unassembled WGS sequence"/>
</dbReference>
<dbReference type="AlphaFoldDB" id="A0A6I4TUN8"/>
<evidence type="ECO:0000313" key="1">
    <source>
        <dbReference type="EMBL" id="MXO98940.1"/>
    </source>
</evidence>